<dbReference type="EMBL" id="JAKWFO010000012">
    <property type="protein sequence ID" value="KAI9633115.1"/>
    <property type="molecule type" value="Genomic_DNA"/>
</dbReference>
<evidence type="ECO:0000313" key="7">
    <source>
        <dbReference type="Proteomes" id="UP001164286"/>
    </source>
</evidence>
<keyword evidence="7" id="KW-1185">Reference proteome</keyword>
<evidence type="ECO:0000313" key="6">
    <source>
        <dbReference type="EMBL" id="KAI9633115.1"/>
    </source>
</evidence>
<organism evidence="6 7">
    <name type="scientific">Dioszegia hungarica</name>
    <dbReference type="NCBI Taxonomy" id="4972"/>
    <lineage>
        <taxon>Eukaryota</taxon>
        <taxon>Fungi</taxon>
        <taxon>Dikarya</taxon>
        <taxon>Basidiomycota</taxon>
        <taxon>Agaricomycotina</taxon>
        <taxon>Tremellomycetes</taxon>
        <taxon>Tremellales</taxon>
        <taxon>Bulleribasidiaceae</taxon>
        <taxon>Dioszegia</taxon>
    </lineage>
</organism>
<dbReference type="RefSeq" id="XP_052942892.1">
    <property type="nucleotide sequence ID" value="XM_053087939.1"/>
</dbReference>
<evidence type="ECO:0000256" key="2">
    <source>
        <dbReference type="ARBA" id="ARBA00022692"/>
    </source>
</evidence>
<evidence type="ECO:0000256" key="1">
    <source>
        <dbReference type="ARBA" id="ARBA00004141"/>
    </source>
</evidence>
<feature type="transmembrane region" description="Helical" evidence="5">
    <location>
        <begin position="29"/>
        <end position="49"/>
    </location>
</feature>
<evidence type="ECO:0000256" key="4">
    <source>
        <dbReference type="ARBA" id="ARBA00023136"/>
    </source>
</evidence>
<proteinExistence type="predicted"/>
<dbReference type="Proteomes" id="UP001164286">
    <property type="component" value="Unassembled WGS sequence"/>
</dbReference>
<evidence type="ECO:0000256" key="3">
    <source>
        <dbReference type="ARBA" id="ARBA00022989"/>
    </source>
</evidence>
<evidence type="ECO:0000256" key="5">
    <source>
        <dbReference type="SAM" id="Phobius"/>
    </source>
</evidence>
<name>A0AA38H2X7_9TREE</name>
<keyword evidence="3 5" id="KW-1133">Transmembrane helix</keyword>
<keyword evidence="4 5" id="KW-0472">Membrane</keyword>
<feature type="transmembrane region" description="Helical" evidence="5">
    <location>
        <begin position="94"/>
        <end position="113"/>
    </location>
</feature>
<dbReference type="GO" id="GO:0016020">
    <property type="term" value="C:membrane"/>
    <property type="evidence" value="ECO:0007669"/>
    <property type="project" value="UniProtKB-SubCell"/>
</dbReference>
<dbReference type="PANTHER" id="PTHR31465:SF1">
    <property type="entry name" value="PROTEIN RTA1-RELATED"/>
    <property type="match status" value="1"/>
</dbReference>
<dbReference type="GeneID" id="77727144"/>
<sequence length="223" mass="24256">MSYTGPINPFPNAKHLPVSLYGYVPNQGFNVFAAVAWGLVLAAHCWWLYKKGPRGAQSLVVFGCIWELIGYSIRVDTHSEPFCADLFIAQYAMLHPAPVFFVMALVNAIAWGMEGTDDASVYDRFRPRAFAGILQALNIISITLVAVGSTMYAVALARMATPEAVKFDGGAARKVLIAGHALQGDEKSLSSRFLALTFPSDRPSTEQPFMLVLVLAVEPGSDR</sequence>
<reference evidence="6" key="1">
    <citation type="journal article" date="2022" name="G3 (Bethesda)">
        <title>High quality genome of the basidiomycete yeast Dioszegia hungarica PDD-24b-2 isolated from cloud water.</title>
        <authorList>
            <person name="Jarrige D."/>
            <person name="Haridas S."/>
            <person name="Bleykasten-Grosshans C."/>
            <person name="Joly M."/>
            <person name="Nadalig T."/>
            <person name="Sancelme M."/>
            <person name="Vuilleumier S."/>
            <person name="Grigoriev I.V."/>
            <person name="Amato P."/>
            <person name="Bringel F."/>
        </authorList>
    </citation>
    <scope>NUCLEOTIDE SEQUENCE</scope>
    <source>
        <strain evidence="6">PDD-24b-2</strain>
    </source>
</reference>
<protein>
    <submittedName>
        <fullName evidence="6">Uncharacterized protein</fullName>
    </submittedName>
</protein>
<dbReference type="PANTHER" id="PTHR31465">
    <property type="entry name" value="PROTEIN RTA1-RELATED"/>
    <property type="match status" value="1"/>
</dbReference>
<comment type="subcellular location">
    <subcellularLocation>
        <location evidence="1">Membrane</location>
        <topology evidence="1">Multi-pass membrane protein</topology>
    </subcellularLocation>
</comment>
<gene>
    <name evidence="6" type="ORF">MKK02DRAFT_29904</name>
</gene>
<dbReference type="Pfam" id="PF04479">
    <property type="entry name" value="RTA1"/>
    <property type="match status" value="1"/>
</dbReference>
<keyword evidence="2 5" id="KW-0812">Transmembrane</keyword>
<dbReference type="InterPro" id="IPR007568">
    <property type="entry name" value="RTA1"/>
</dbReference>
<dbReference type="AlphaFoldDB" id="A0AA38H2X7"/>
<comment type="caution">
    <text evidence="6">The sequence shown here is derived from an EMBL/GenBank/DDBJ whole genome shotgun (WGS) entry which is preliminary data.</text>
</comment>
<feature type="transmembrane region" description="Helical" evidence="5">
    <location>
        <begin position="133"/>
        <end position="157"/>
    </location>
</feature>
<accession>A0AA38H2X7</accession>